<keyword evidence="5 7" id="KW-0808">Transferase</keyword>
<sequence length="154" mass="17130">MSDTPHIMIVEARFYDDLADELARGAVQALEKAGATHHRVSVPGCLEIPAAILYAVRSMDYFTARKRFDGYVALGCVIRGETTHYDIVCNESARGLQDLALRYALAVGNGILTVENREQAWARASVAHKDKGGFAARACLDMIELKRQFRLYPR</sequence>
<evidence type="ECO:0000256" key="6">
    <source>
        <dbReference type="ARBA" id="ARBA00048785"/>
    </source>
</evidence>
<keyword evidence="4 7" id="KW-0686">Riboflavin biosynthesis</keyword>
<dbReference type="RefSeq" id="WP_180283806.1">
    <property type="nucleotide sequence ID" value="NZ_JABFDB010000014.1"/>
</dbReference>
<comment type="function">
    <text evidence="7">Catalyzes the formation of 6,7-dimethyl-8-ribityllumazine by condensation of 5-amino-6-(D-ribitylamino)uracil with 3,4-dihydroxy-2-butanone 4-phosphate. This is the penultimate step in the biosynthesis of riboflavin.</text>
</comment>
<dbReference type="Gene3D" id="3.40.50.960">
    <property type="entry name" value="Lumazine/riboflavin synthase"/>
    <property type="match status" value="1"/>
</dbReference>
<dbReference type="InterPro" id="IPR036467">
    <property type="entry name" value="LS/RS_sf"/>
</dbReference>
<dbReference type="InterPro" id="IPR034964">
    <property type="entry name" value="LS"/>
</dbReference>
<dbReference type="HAMAP" id="MF_00178">
    <property type="entry name" value="Lumazine_synth"/>
    <property type="match status" value="1"/>
</dbReference>
<reference evidence="8 9" key="1">
    <citation type="submission" date="2020-05" db="EMBL/GenBank/DDBJ databases">
        <title>Azospirillum oleiclasticum sp. nov, a nitrogen-fixing and heavy crude oil-emulsifying bacterium isolated from the crude oil of Yumen Oilfield.</title>
        <authorList>
            <person name="Wu D."/>
            <person name="Cai M."/>
            <person name="Zhang X."/>
        </authorList>
    </citation>
    <scope>NUCLEOTIDE SEQUENCE [LARGE SCALE GENOMIC DNA]</scope>
    <source>
        <strain evidence="8 9">ROY-1-1-2</strain>
    </source>
</reference>
<feature type="binding site" evidence="7">
    <location>
        <position position="123"/>
    </location>
    <ligand>
        <name>(2S)-2-hydroxy-3-oxobutyl phosphate</name>
        <dbReference type="ChEBI" id="CHEBI:58830"/>
    </ligand>
</feature>
<dbReference type="CDD" id="cd09209">
    <property type="entry name" value="Lumazine_synthase-I"/>
    <property type="match status" value="1"/>
</dbReference>
<dbReference type="EMBL" id="JABFDB010000014">
    <property type="protein sequence ID" value="NYZ22037.1"/>
    <property type="molecule type" value="Genomic_DNA"/>
</dbReference>
<feature type="binding site" evidence="7">
    <location>
        <position position="109"/>
    </location>
    <ligand>
        <name>5-amino-6-(D-ribitylamino)uracil</name>
        <dbReference type="ChEBI" id="CHEBI:15934"/>
    </ligand>
</feature>
<evidence type="ECO:0000256" key="2">
    <source>
        <dbReference type="ARBA" id="ARBA00007424"/>
    </source>
</evidence>
<evidence type="ECO:0000256" key="7">
    <source>
        <dbReference type="HAMAP-Rule" id="MF_00178"/>
    </source>
</evidence>
<evidence type="ECO:0000256" key="5">
    <source>
        <dbReference type="ARBA" id="ARBA00022679"/>
    </source>
</evidence>
<evidence type="ECO:0000313" key="9">
    <source>
        <dbReference type="Proteomes" id="UP000584642"/>
    </source>
</evidence>
<name>A0ABX2TCG4_9PROT</name>
<dbReference type="Pfam" id="PF00885">
    <property type="entry name" value="DMRL_synthase"/>
    <property type="match status" value="1"/>
</dbReference>
<dbReference type="NCBIfam" id="NF000814">
    <property type="entry name" value="PRK00061.2-2"/>
    <property type="match status" value="1"/>
</dbReference>
<evidence type="ECO:0000313" key="8">
    <source>
        <dbReference type="EMBL" id="NYZ22037.1"/>
    </source>
</evidence>
<dbReference type="Proteomes" id="UP000584642">
    <property type="component" value="Unassembled WGS sequence"/>
</dbReference>
<organism evidence="8 9">
    <name type="scientific">Azospirillum oleiclasticum</name>
    <dbReference type="NCBI Taxonomy" id="2735135"/>
    <lineage>
        <taxon>Bacteria</taxon>
        <taxon>Pseudomonadati</taxon>
        <taxon>Pseudomonadota</taxon>
        <taxon>Alphaproteobacteria</taxon>
        <taxon>Rhodospirillales</taxon>
        <taxon>Azospirillaceae</taxon>
        <taxon>Azospirillum</taxon>
    </lineage>
</organism>
<accession>A0ABX2TCG4</accession>
<comment type="caution">
    <text evidence="8">The sequence shown here is derived from an EMBL/GenBank/DDBJ whole genome shotgun (WGS) entry which is preliminary data.</text>
</comment>
<feature type="active site" description="Proton donor" evidence="7">
    <location>
        <position position="84"/>
    </location>
</feature>
<feature type="binding site" evidence="7">
    <location>
        <begin position="76"/>
        <end position="78"/>
    </location>
    <ligand>
        <name>5-amino-6-(D-ribitylamino)uracil</name>
        <dbReference type="ChEBI" id="CHEBI:15934"/>
    </ligand>
</feature>
<gene>
    <name evidence="7" type="primary">ribH</name>
    <name evidence="8" type="ORF">HND93_20170</name>
</gene>
<comment type="similarity">
    <text evidence="2 7">Belongs to the DMRL synthase family.</text>
</comment>
<comment type="pathway">
    <text evidence="1 7">Cofactor biosynthesis; riboflavin biosynthesis; riboflavin from 2-hydroxy-3-oxobutyl phosphate and 5-amino-6-(D-ribitylamino)uracil: step 1/2.</text>
</comment>
<dbReference type="EC" id="2.5.1.78" evidence="3 7"/>
<dbReference type="NCBIfam" id="TIGR00114">
    <property type="entry name" value="lumazine-synth"/>
    <property type="match status" value="1"/>
</dbReference>
<proteinExistence type="inferred from homology"/>
<feature type="binding site" evidence="7">
    <location>
        <begin position="45"/>
        <end position="47"/>
    </location>
    <ligand>
        <name>5-amino-6-(D-ribitylamino)uracil</name>
        <dbReference type="ChEBI" id="CHEBI:15934"/>
    </ligand>
</feature>
<dbReference type="InterPro" id="IPR002180">
    <property type="entry name" value="LS/RS"/>
</dbReference>
<dbReference type="GO" id="GO:0000906">
    <property type="term" value="F:6,7-dimethyl-8-ribityllumazine synthase activity"/>
    <property type="evidence" value="ECO:0007669"/>
    <property type="project" value="UniProtKB-EC"/>
</dbReference>
<protein>
    <recommendedName>
        <fullName evidence="3 7">6,7-dimethyl-8-ribityllumazine synthase</fullName>
        <shortName evidence="7">DMRL synthase</shortName>
        <shortName evidence="7">LS</shortName>
        <shortName evidence="7">Lumazine synthase</shortName>
        <ecNumber evidence="3 7">2.5.1.78</ecNumber>
    </recommendedName>
</protein>
<keyword evidence="9" id="KW-1185">Reference proteome</keyword>
<comment type="catalytic activity">
    <reaction evidence="6 7">
        <text>(2S)-2-hydroxy-3-oxobutyl phosphate + 5-amino-6-(D-ribitylamino)uracil = 6,7-dimethyl-8-(1-D-ribityl)lumazine + phosphate + 2 H2O + H(+)</text>
        <dbReference type="Rhea" id="RHEA:26152"/>
        <dbReference type="ChEBI" id="CHEBI:15377"/>
        <dbReference type="ChEBI" id="CHEBI:15378"/>
        <dbReference type="ChEBI" id="CHEBI:15934"/>
        <dbReference type="ChEBI" id="CHEBI:43474"/>
        <dbReference type="ChEBI" id="CHEBI:58201"/>
        <dbReference type="ChEBI" id="CHEBI:58830"/>
        <dbReference type="EC" id="2.5.1.78"/>
    </reaction>
</comment>
<dbReference type="SUPFAM" id="SSF52121">
    <property type="entry name" value="Lumazine synthase"/>
    <property type="match status" value="1"/>
</dbReference>
<dbReference type="PANTHER" id="PTHR21058">
    <property type="entry name" value="6,7-DIMETHYL-8-RIBITYLLUMAZINE SYNTHASE DMRL SYNTHASE LUMAZINE SYNTHASE"/>
    <property type="match status" value="1"/>
</dbReference>
<feature type="binding site" evidence="7">
    <location>
        <begin position="81"/>
        <end position="82"/>
    </location>
    <ligand>
        <name>(2S)-2-hydroxy-3-oxobutyl phosphate</name>
        <dbReference type="ChEBI" id="CHEBI:58830"/>
    </ligand>
</feature>
<evidence type="ECO:0000256" key="1">
    <source>
        <dbReference type="ARBA" id="ARBA00004917"/>
    </source>
</evidence>
<dbReference type="PANTHER" id="PTHR21058:SF0">
    <property type="entry name" value="6,7-DIMETHYL-8-RIBITYLLUMAZINE SYNTHASE"/>
    <property type="match status" value="1"/>
</dbReference>
<feature type="binding site" evidence="7">
    <location>
        <position position="14"/>
    </location>
    <ligand>
        <name>5-amino-6-(D-ribitylamino)uracil</name>
        <dbReference type="ChEBI" id="CHEBI:15934"/>
    </ligand>
</feature>
<evidence type="ECO:0000256" key="3">
    <source>
        <dbReference type="ARBA" id="ARBA00012664"/>
    </source>
</evidence>
<evidence type="ECO:0000256" key="4">
    <source>
        <dbReference type="ARBA" id="ARBA00022619"/>
    </source>
</evidence>